<dbReference type="AlphaFoldDB" id="A0AB34JJU0"/>
<organism evidence="3 4">
    <name type="scientific">Prymnesium parvum</name>
    <name type="common">Toxic golden alga</name>
    <dbReference type="NCBI Taxonomy" id="97485"/>
    <lineage>
        <taxon>Eukaryota</taxon>
        <taxon>Haptista</taxon>
        <taxon>Haptophyta</taxon>
        <taxon>Prymnesiophyceae</taxon>
        <taxon>Prymnesiales</taxon>
        <taxon>Prymnesiaceae</taxon>
        <taxon>Prymnesium</taxon>
    </lineage>
</organism>
<dbReference type="Proteomes" id="UP001515480">
    <property type="component" value="Unassembled WGS sequence"/>
</dbReference>
<feature type="region of interest" description="Disordered" evidence="1">
    <location>
        <begin position="284"/>
        <end position="306"/>
    </location>
</feature>
<feature type="domain" description="HAT C-terminal dimerisation" evidence="2">
    <location>
        <begin position="162"/>
        <end position="242"/>
    </location>
</feature>
<reference evidence="3 4" key="1">
    <citation type="journal article" date="2024" name="Science">
        <title>Giant polyketide synthase enzymes in the biosynthesis of giant marine polyether toxins.</title>
        <authorList>
            <person name="Fallon T.R."/>
            <person name="Shende V.V."/>
            <person name="Wierzbicki I.H."/>
            <person name="Pendleton A.L."/>
            <person name="Watervoot N.F."/>
            <person name="Auber R.P."/>
            <person name="Gonzalez D.J."/>
            <person name="Wisecaver J.H."/>
            <person name="Moore B.S."/>
        </authorList>
    </citation>
    <scope>NUCLEOTIDE SEQUENCE [LARGE SCALE GENOMIC DNA]</scope>
    <source>
        <strain evidence="3 4">12B1</strain>
    </source>
</reference>
<sequence length="306" mass="34850">MTTPIYKFLRRHDSSAPTVGKLYSGWYELGEFIKTCNSSYVDHAVEKHAERWAYGHSAISAAAYVVDPEFHAHEQEANEEVMEGFMDATEKVGILLEVRRRMVAEGSKYNEWQKRKKMIVMDPSEQDTYTFYPDYPTVKDAAVAGFCAQVTQQLGMYKTKKGIFAREWVMNAAESMPAHAWWDQNGSSVPELQAVARLVLAQPGSASICERINSEFAFVKDRRRNRLQHRRANMLVALFHNLRLMFRMKKLAYEEPAVAWTDVEKPDSGIQKYGVSHYSSPTVTVIAKPTRPPLPASDEQSDEGEL</sequence>
<comment type="caution">
    <text evidence="3">The sequence shown here is derived from an EMBL/GenBank/DDBJ whole genome shotgun (WGS) entry which is preliminary data.</text>
</comment>
<dbReference type="InterPro" id="IPR012337">
    <property type="entry name" value="RNaseH-like_sf"/>
</dbReference>
<accession>A0AB34JJU0</accession>
<evidence type="ECO:0000256" key="1">
    <source>
        <dbReference type="SAM" id="MobiDB-lite"/>
    </source>
</evidence>
<gene>
    <name evidence="3" type="ORF">AB1Y20_021818</name>
</gene>
<evidence type="ECO:0000313" key="3">
    <source>
        <dbReference type="EMBL" id="KAL1522179.1"/>
    </source>
</evidence>
<evidence type="ECO:0000313" key="4">
    <source>
        <dbReference type="Proteomes" id="UP001515480"/>
    </source>
</evidence>
<evidence type="ECO:0000259" key="2">
    <source>
        <dbReference type="Pfam" id="PF05699"/>
    </source>
</evidence>
<dbReference type="InterPro" id="IPR008906">
    <property type="entry name" value="HATC_C_dom"/>
</dbReference>
<dbReference type="GO" id="GO:0046983">
    <property type="term" value="F:protein dimerization activity"/>
    <property type="evidence" value="ECO:0007669"/>
    <property type="project" value="InterPro"/>
</dbReference>
<name>A0AB34JJU0_PRYPA</name>
<dbReference type="Pfam" id="PF05699">
    <property type="entry name" value="Dimer_Tnp_hAT"/>
    <property type="match status" value="1"/>
</dbReference>
<keyword evidence="4" id="KW-1185">Reference proteome</keyword>
<protein>
    <recommendedName>
        <fullName evidence="2">HAT C-terminal dimerisation domain-containing protein</fullName>
    </recommendedName>
</protein>
<dbReference type="EMBL" id="JBGBPQ010000007">
    <property type="protein sequence ID" value="KAL1522179.1"/>
    <property type="molecule type" value="Genomic_DNA"/>
</dbReference>
<dbReference type="SUPFAM" id="SSF53098">
    <property type="entry name" value="Ribonuclease H-like"/>
    <property type="match status" value="1"/>
</dbReference>
<proteinExistence type="predicted"/>